<dbReference type="InterPro" id="IPR050298">
    <property type="entry name" value="Gram-neg_bact_OMP"/>
</dbReference>
<dbReference type="SUPFAM" id="SSF56935">
    <property type="entry name" value="Porins"/>
    <property type="match status" value="1"/>
</dbReference>
<dbReference type="InterPro" id="IPR033900">
    <property type="entry name" value="Gram_neg_porin_domain"/>
</dbReference>
<evidence type="ECO:0000313" key="13">
    <source>
        <dbReference type="Proteomes" id="UP000675920"/>
    </source>
</evidence>
<evidence type="ECO:0000256" key="9">
    <source>
        <dbReference type="ARBA" id="ARBA00023136"/>
    </source>
</evidence>
<dbReference type="GO" id="GO:0006811">
    <property type="term" value="P:monoatomic ion transport"/>
    <property type="evidence" value="ECO:0007669"/>
    <property type="project" value="UniProtKB-KW"/>
</dbReference>
<evidence type="ECO:0000256" key="8">
    <source>
        <dbReference type="ARBA" id="ARBA00023114"/>
    </source>
</evidence>
<evidence type="ECO:0000256" key="5">
    <source>
        <dbReference type="ARBA" id="ARBA00022692"/>
    </source>
</evidence>
<evidence type="ECO:0000256" key="10">
    <source>
        <dbReference type="ARBA" id="ARBA00023237"/>
    </source>
</evidence>
<keyword evidence="6 11" id="KW-0732">Signal</keyword>
<feature type="domain" description="Porin" evidence="12">
    <location>
        <begin position="17"/>
        <end position="328"/>
    </location>
</feature>
<organism evidence="13 14">
    <name type="scientific">Derxia gummosa DSM 723</name>
    <dbReference type="NCBI Taxonomy" id="1121388"/>
    <lineage>
        <taxon>Bacteria</taxon>
        <taxon>Pseudomonadati</taxon>
        <taxon>Pseudomonadota</taxon>
        <taxon>Betaproteobacteria</taxon>
        <taxon>Burkholderiales</taxon>
        <taxon>Alcaligenaceae</taxon>
        <taxon>Derxia</taxon>
    </lineage>
</organism>
<evidence type="ECO:0000256" key="6">
    <source>
        <dbReference type="ARBA" id="ARBA00022729"/>
    </source>
</evidence>
<dbReference type="PANTHER" id="PTHR34501:SF9">
    <property type="entry name" value="MAJOR OUTER MEMBRANE PROTEIN P.IA"/>
    <property type="match status" value="1"/>
</dbReference>
<accession>A0A8B6X6U3</accession>
<keyword evidence="4" id="KW-1134">Transmembrane beta strand</keyword>
<feature type="chain" id="PRO_5034689563" evidence="11">
    <location>
        <begin position="25"/>
        <end position="362"/>
    </location>
</feature>
<dbReference type="PANTHER" id="PTHR34501">
    <property type="entry name" value="PROTEIN YDDL-RELATED"/>
    <property type="match status" value="1"/>
</dbReference>
<evidence type="ECO:0000256" key="7">
    <source>
        <dbReference type="ARBA" id="ARBA00023065"/>
    </source>
</evidence>
<dbReference type="OrthoDB" id="8520696at2"/>
<comment type="subunit">
    <text evidence="2">Homotrimer.</text>
</comment>
<dbReference type="RefSeq" id="WP_028312318.1">
    <property type="nucleotide sequence ID" value="NZ_AXWS01000018.1"/>
</dbReference>
<dbReference type="AlphaFoldDB" id="A0A8B6X6U3"/>
<dbReference type="InterPro" id="IPR023614">
    <property type="entry name" value="Porin_dom_sf"/>
</dbReference>
<dbReference type="GO" id="GO:0015288">
    <property type="term" value="F:porin activity"/>
    <property type="evidence" value="ECO:0007669"/>
    <property type="project" value="UniProtKB-KW"/>
</dbReference>
<keyword evidence="10" id="KW-0998">Cell outer membrane</keyword>
<dbReference type="Pfam" id="PF13609">
    <property type="entry name" value="Porin_4"/>
    <property type="match status" value="1"/>
</dbReference>
<protein>
    <submittedName>
        <fullName evidence="14">Porin</fullName>
    </submittedName>
</protein>
<evidence type="ECO:0000313" key="14">
    <source>
        <dbReference type="RefSeq" id="WP_028312318.1"/>
    </source>
</evidence>
<comment type="subcellular location">
    <subcellularLocation>
        <location evidence="1">Cell outer membrane</location>
        <topology evidence="1">Multi-pass membrane protein</topology>
    </subcellularLocation>
</comment>
<evidence type="ECO:0000259" key="12">
    <source>
        <dbReference type="Pfam" id="PF13609"/>
    </source>
</evidence>
<feature type="signal peptide" evidence="11">
    <location>
        <begin position="1"/>
        <end position="24"/>
    </location>
</feature>
<evidence type="ECO:0000256" key="1">
    <source>
        <dbReference type="ARBA" id="ARBA00004571"/>
    </source>
</evidence>
<evidence type="ECO:0000256" key="2">
    <source>
        <dbReference type="ARBA" id="ARBA00011233"/>
    </source>
</evidence>
<keyword evidence="8" id="KW-0626">Porin</keyword>
<keyword evidence="3" id="KW-0813">Transport</keyword>
<keyword evidence="13" id="KW-1185">Reference proteome</keyword>
<dbReference type="Proteomes" id="UP000675920">
    <property type="component" value="Unplaced"/>
</dbReference>
<evidence type="ECO:0000256" key="3">
    <source>
        <dbReference type="ARBA" id="ARBA00022448"/>
    </source>
</evidence>
<reference evidence="14" key="1">
    <citation type="journal article" date="2019" name="Subcell. Biochem.">
        <title>Outer Membrane Porins.</title>
        <authorList>
            <person name="Masi M."/>
            <person name="Winterhalter M."/>
            <person name="Pages J.M."/>
        </authorList>
    </citation>
    <scope>NUCLEOTIDE SEQUENCE</scope>
</reference>
<dbReference type="CDD" id="cd00342">
    <property type="entry name" value="gram_neg_porins"/>
    <property type="match status" value="1"/>
</dbReference>
<keyword evidence="5" id="KW-0812">Transmembrane</keyword>
<evidence type="ECO:0000256" key="11">
    <source>
        <dbReference type="SAM" id="SignalP"/>
    </source>
</evidence>
<reference evidence="14" key="2">
    <citation type="journal article" date="2020" name="Nat. Rev. Microbiol.">
        <title>Porins and small-molecule translocation across the outer membrane of Gram-negative bacteria.</title>
        <authorList>
            <person name="Vergalli J."/>
            <person name="Bodrenko I.V."/>
            <person name="Masi M."/>
            <person name="Moynie L."/>
            <person name="Acosta-Gutierrez S."/>
            <person name="Naismith J.H."/>
            <person name="Davin-Regli A."/>
            <person name="Ceccarelli M."/>
            <person name="van den Berg B."/>
            <person name="Winterhalter M."/>
            <person name="Pages J.M."/>
        </authorList>
    </citation>
    <scope>NUCLEOTIDE SEQUENCE</scope>
</reference>
<evidence type="ECO:0000256" key="4">
    <source>
        <dbReference type="ARBA" id="ARBA00022452"/>
    </source>
</evidence>
<name>A0A8B6X6U3_9BURK</name>
<proteinExistence type="predicted"/>
<reference evidence="14" key="3">
    <citation type="submission" date="2025-08" db="UniProtKB">
        <authorList>
            <consortium name="RefSeq"/>
        </authorList>
    </citation>
    <scope>IDENTIFICATION</scope>
</reference>
<dbReference type="GO" id="GO:0046930">
    <property type="term" value="C:pore complex"/>
    <property type="evidence" value="ECO:0007669"/>
    <property type="project" value="UniProtKB-KW"/>
</dbReference>
<sequence length="362" mass="37782">MKLQTIGACAIAVGIAAAFQPAVAQTAPAGSSVTVYGIMDAGVEYRTRNAADGKGMWRVNSGGLNTSRLGLRGSEDLGDGMKAVFNLEGEVNLDSGASGSALWGRYAYVGLEKKNLGTVMLGRNSTTVYDFVLPHDFMGYAPQYSYLTSTATVPATGFTSRVSNAVKYVGKFDAVTLGAHYGFGEVAGATGSNNAYGFGAAYAKGPVSAQLSFDEGRSGGTEAVPASTRNRSVVGSGSYDLGPAKLYAGLRATTRAPAAPSAANPHYRSDLWWLGASAPLSQAVTLYGGAYYENKRDTDSSPLMFAAKITYNLSKRTWLYAVAASAHSSSDDGAHVKTGVFRDQTPLASQQSGFGVGVQHRF</sequence>
<dbReference type="GO" id="GO:0009279">
    <property type="term" value="C:cell outer membrane"/>
    <property type="evidence" value="ECO:0007669"/>
    <property type="project" value="UniProtKB-SubCell"/>
</dbReference>
<keyword evidence="7" id="KW-0406">Ion transport</keyword>
<keyword evidence="9" id="KW-0472">Membrane</keyword>
<dbReference type="Gene3D" id="2.40.160.10">
    <property type="entry name" value="Porin"/>
    <property type="match status" value="1"/>
</dbReference>